<feature type="transmembrane region" description="Helical" evidence="9">
    <location>
        <begin position="28"/>
        <end position="50"/>
    </location>
</feature>
<proteinExistence type="inferred from homology"/>
<name>A0A099CYM3_9GAMM</name>
<dbReference type="EMBL" id="JROI01000010">
    <property type="protein sequence ID" value="KGI78120.1"/>
    <property type="molecule type" value="Genomic_DNA"/>
</dbReference>
<dbReference type="STRING" id="1543381.LF63_0107145"/>
<organism evidence="12 14">
    <name type="scientific">Oleiagrimonas soli</name>
    <dbReference type="NCBI Taxonomy" id="1543381"/>
    <lineage>
        <taxon>Bacteria</taxon>
        <taxon>Pseudomonadati</taxon>
        <taxon>Pseudomonadota</taxon>
        <taxon>Gammaproteobacteria</taxon>
        <taxon>Lysobacterales</taxon>
        <taxon>Rhodanobacteraceae</taxon>
        <taxon>Oleiagrimonas</taxon>
    </lineage>
</organism>
<evidence type="ECO:0000256" key="6">
    <source>
        <dbReference type="ARBA" id="ARBA00022692"/>
    </source>
</evidence>
<keyword evidence="14" id="KW-1185">Reference proteome</keyword>
<dbReference type="Proteomes" id="UP000560000">
    <property type="component" value="Unassembled WGS sequence"/>
</dbReference>
<evidence type="ECO:0000256" key="9">
    <source>
        <dbReference type="SAM" id="Phobius"/>
    </source>
</evidence>
<evidence type="ECO:0000259" key="11">
    <source>
        <dbReference type="Pfam" id="PF25963"/>
    </source>
</evidence>
<dbReference type="InterPro" id="IPR058634">
    <property type="entry name" value="AaeA-lik-b-barrel"/>
</dbReference>
<dbReference type="Gene3D" id="1.10.287.470">
    <property type="entry name" value="Helix hairpin bin"/>
    <property type="match status" value="1"/>
</dbReference>
<dbReference type="PANTHER" id="PTHR30386">
    <property type="entry name" value="MEMBRANE FUSION SUBUNIT OF EMRAB-TOLC MULTIDRUG EFFLUX PUMP"/>
    <property type="match status" value="1"/>
</dbReference>
<evidence type="ECO:0000256" key="3">
    <source>
        <dbReference type="ARBA" id="ARBA00022448"/>
    </source>
</evidence>
<dbReference type="SUPFAM" id="SSF111369">
    <property type="entry name" value="HlyD-like secretion proteins"/>
    <property type="match status" value="2"/>
</dbReference>
<comment type="subcellular location">
    <subcellularLocation>
        <location evidence="1">Cell inner membrane</location>
        <topology evidence="1">Single-pass membrane protein</topology>
        <orientation evidence="1">Periplasmic side</orientation>
    </subcellularLocation>
</comment>
<evidence type="ECO:0000259" key="10">
    <source>
        <dbReference type="Pfam" id="PF25885"/>
    </source>
</evidence>
<dbReference type="GO" id="GO:1990961">
    <property type="term" value="P:xenobiotic detoxification by transmembrane export across the plasma membrane"/>
    <property type="evidence" value="ECO:0007669"/>
    <property type="project" value="UniProtKB-ARBA"/>
</dbReference>
<sequence>MSAQDDKTTDAKNNGDENAAGNGKRKRILLIIGGVFVLAGLIWFLLWLFVFSQREVTDDAYVKGNQVTVSSQIPGTVVAVMADDTDLVHAGQTLVKLDRTDTDVNLAKARSALAEAVRRVRQAFANAAQADAAVDARKVELSLARADLKRREPLLKQQAVAPEEMAHLRDRVRTAQSALEVAQRNATAAHAAIDGTDIEHNPAVMQARAAFRSAWLAAHRTAIVAPVDGYVAQRSVQVGQQVQPGAPLMQVIPLNNLWVEANFKEVQLAHIRIGQPVEIKPDIYDGLAFHGKVVGLGAGTGSAFALLPPQNASGNWIKVVQRVPVRISIDPKELREHPLRVGLSTEVNVDTHNRDGRVLAQQPTDQAVSKTGVYDRDLTEAKREADAIIQANLGTK</sequence>
<dbReference type="HOGENOM" id="CLU_018816_15_0_6"/>
<dbReference type="GO" id="GO:0046677">
    <property type="term" value="P:response to antibiotic"/>
    <property type="evidence" value="ECO:0007669"/>
    <property type="project" value="UniProtKB-ARBA"/>
</dbReference>
<dbReference type="Gene3D" id="2.40.30.170">
    <property type="match status" value="1"/>
</dbReference>
<gene>
    <name evidence="13" type="ORF">HNQ86_000785</name>
    <name evidence="12" type="ORF">LF63_0107145</name>
</gene>
<evidence type="ECO:0000256" key="4">
    <source>
        <dbReference type="ARBA" id="ARBA00022475"/>
    </source>
</evidence>
<keyword evidence="4" id="KW-1003">Cell membrane</keyword>
<comment type="similarity">
    <text evidence="2">Belongs to the membrane fusion protein (MFP) (TC 8.A.1) family.</text>
</comment>
<feature type="domain" description="p-hydroxybenzoic acid efflux pump subunit AaeA-like beta-barrel" evidence="11">
    <location>
        <begin position="257"/>
        <end position="348"/>
    </location>
</feature>
<protein>
    <submittedName>
        <fullName evidence="12">Hemolysin D</fullName>
    </submittedName>
    <submittedName>
        <fullName evidence="13">Membrane fusion protein (Multidrug efflux system)</fullName>
    </submittedName>
</protein>
<dbReference type="FunFam" id="2.40.30.170:FF:000003">
    <property type="entry name" value="Multidrug resistance protein A"/>
    <property type="match status" value="1"/>
</dbReference>
<evidence type="ECO:0000256" key="7">
    <source>
        <dbReference type="ARBA" id="ARBA00022989"/>
    </source>
</evidence>
<dbReference type="RefSeq" id="WP_043100636.1">
    <property type="nucleotide sequence ID" value="NZ_JACHET010000001.1"/>
</dbReference>
<evidence type="ECO:0000256" key="5">
    <source>
        <dbReference type="ARBA" id="ARBA00022519"/>
    </source>
</evidence>
<keyword evidence="6 9" id="KW-0812">Transmembrane</keyword>
<dbReference type="Pfam" id="PF25963">
    <property type="entry name" value="Beta-barrel_AAEA"/>
    <property type="match status" value="1"/>
</dbReference>
<dbReference type="AlphaFoldDB" id="A0A099CYM3"/>
<dbReference type="GO" id="GO:0015721">
    <property type="term" value="P:bile acid and bile salt transport"/>
    <property type="evidence" value="ECO:0007669"/>
    <property type="project" value="UniProtKB-ARBA"/>
</dbReference>
<evidence type="ECO:0000313" key="13">
    <source>
        <dbReference type="EMBL" id="MBB6183440.1"/>
    </source>
</evidence>
<comment type="caution">
    <text evidence="12">The sequence shown here is derived from an EMBL/GenBank/DDBJ whole genome shotgun (WGS) entry which is preliminary data.</text>
</comment>
<keyword evidence="7 9" id="KW-1133">Transmembrane helix</keyword>
<evidence type="ECO:0000256" key="8">
    <source>
        <dbReference type="ARBA" id="ARBA00023136"/>
    </source>
</evidence>
<keyword evidence="8 9" id="KW-0472">Membrane</keyword>
<dbReference type="EMBL" id="JACHET010000001">
    <property type="protein sequence ID" value="MBB6183440.1"/>
    <property type="molecule type" value="Genomic_DNA"/>
</dbReference>
<dbReference type="Proteomes" id="UP000029708">
    <property type="component" value="Unassembled WGS sequence"/>
</dbReference>
<evidence type="ECO:0000313" key="14">
    <source>
        <dbReference type="Proteomes" id="UP000029708"/>
    </source>
</evidence>
<reference evidence="13 15" key="2">
    <citation type="submission" date="2020-08" db="EMBL/GenBank/DDBJ databases">
        <title>Genomic Encyclopedia of Type Strains, Phase IV (KMG-IV): sequencing the most valuable type-strain genomes for metagenomic binning, comparative biology and taxonomic classification.</title>
        <authorList>
            <person name="Goeker M."/>
        </authorList>
    </citation>
    <scope>NUCLEOTIDE SEQUENCE [LARGE SCALE GENOMIC DNA]</scope>
    <source>
        <strain evidence="13 15">DSM 107085</strain>
    </source>
</reference>
<keyword evidence="5" id="KW-0997">Cell inner membrane</keyword>
<dbReference type="Pfam" id="PF25885">
    <property type="entry name" value="HH_EMRA"/>
    <property type="match status" value="1"/>
</dbReference>
<evidence type="ECO:0000313" key="12">
    <source>
        <dbReference type="EMBL" id="KGI78120.1"/>
    </source>
</evidence>
<dbReference type="Gene3D" id="2.40.50.100">
    <property type="match status" value="1"/>
</dbReference>
<dbReference type="OrthoDB" id="9811754at2"/>
<keyword evidence="3" id="KW-0813">Transport</keyword>
<evidence type="ECO:0000256" key="2">
    <source>
        <dbReference type="ARBA" id="ARBA00009477"/>
    </source>
</evidence>
<dbReference type="InterPro" id="IPR050739">
    <property type="entry name" value="MFP"/>
</dbReference>
<dbReference type="InterPro" id="IPR058633">
    <property type="entry name" value="EmrA/FarA_HH"/>
</dbReference>
<accession>A0A099CYM3</accession>
<evidence type="ECO:0000313" key="15">
    <source>
        <dbReference type="Proteomes" id="UP000560000"/>
    </source>
</evidence>
<evidence type="ECO:0000256" key="1">
    <source>
        <dbReference type="ARBA" id="ARBA00004383"/>
    </source>
</evidence>
<feature type="domain" description="Multidrug export protein EmrA/FarA alpha-helical hairpin" evidence="10">
    <location>
        <begin position="100"/>
        <end position="221"/>
    </location>
</feature>
<reference evidence="12 14" key="1">
    <citation type="submission" date="2014-09" db="EMBL/GenBank/DDBJ databases">
        <title>Xanthomonadaceae 3.5X direct submission.</title>
        <authorList>
            <person name="Fang T."/>
            <person name="Wang H."/>
        </authorList>
    </citation>
    <scope>NUCLEOTIDE SEQUENCE [LARGE SCALE GENOMIC DNA]</scope>
    <source>
        <strain evidence="12 14">3.5X</strain>
    </source>
</reference>
<dbReference type="PANTHER" id="PTHR30386:SF19">
    <property type="entry name" value="MULTIDRUG EXPORT PROTEIN EMRA-RELATED"/>
    <property type="match status" value="1"/>
</dbReference>
<dbReference type="GO" id="GO:0005886">
    <property type="term" value="C:plasma membrane"/>
    <property type="evidence" value="ECO:0007669"/>
    <property type="project" value="UniProtKB-SubCell"/>
</dbReference>